<dbReference type="EMBL" id="LZLC01000094">
    <property type="protein sequence ID" value="OBJ42745.1"/>
    <property type="molecule type" value="Genomic_DNA"/>
</dbReference>
<evidence type="ECO:0000313" key="6">
    <source>
        <dbReference type="Proteomes" id="UP000093898"/>
    </source>
</evidence>
<gene>
    <name evidence="5" type="ORF">A5630_20245</name>
</gene>
<evidence type="ECO:0000256" key="1">
    <source>
        <dbReference type="ARBA" id="ARBA00001311"/>
    </source>
</evidence>
<dbReference type="NCBIfam" id="NF005899">
    <property type="entry name" value="PRK07869.1"/>
    <property type="match status" value="1"/>
</dbReference>
<evidence type="ECO:0000259" key="4">
    <source>
        <dbReference type="Pfam" id="PF01425"/>
    </source>
</evidence>
<dbReference type="InterPro" id="IPR036928">
    <property type="entry name" value="AS_sf"/>
</dbReference>
<dbReference type="PANTHER" id="PTHR11895:SF7">
    <property type="entry name" value="GLUTAMYL-TRNA(GLN) AMIDOTRANSFERASE SUBUNIT A, MITOCHONDRIAL"/>
    <property type="match status" value="1"/>
</dbReference>
<dbReference type="PROSITE" id="PS00571">
    <property type="entry name" value="AMIDASES"/>
    <property type="match status" value="1"/>
</dbReference>
<dbReference type="InterPro" id="IPR020556">
    <property type="entry name" value="Amidase_CS"/>
</dbReference>
<dbReference type="Proteomes" id="UP000093898">
    <property type="component" value="Unassembled WGS sequence"/>
</dbReference>
<accession>A0A1A3H3X7</accession>
<comment type="caution">
    <text evidence="5">The sequence shown here is derived from an EMBL/GenBank/DDBJ whole genome shotgun (WGS) entry which is preliminary data.</text>
</comment>
<proteinExistence type="inferred from homology"/>
<reference evidence="5 6" key="1">
    <citation type="submission" date="2016-06" db="EMBL/GenBank/DDBJ databases">
        <authorList>
            <person name="Kjaerup R.B."/>
            <person name="Dalgaard T.S."/>
            <person name="Juul-Madsen H.R."/>
        </authorList>
    </citation>
    <scope>NUCLEOTIDE SEQUENCE [LARGE SCALE GENOMIC DNA]</scope>
    <source>
        <strain evidence="5 6">1127319.6</strain>
    </source>
</reference>
<feature type="domain" description="Amidase" evidence="4">
    <location>
        <begin position="43"/>
        <end position="446"/>
    </location>
</feature>
<dbReference type="AlphaFoldDB" id="A0A1A3H3X7"/>
<dbReference type="InterPro" id="IPR023631">
    <property type="entry name" value="Amidase_dom"/>
</dbReference>
<sequence>MTTIHAFGDDALGDHDAVGLARLVRDKQVSPDELAAAATARAQLVDPELRAVACDLSPRHGTDPNAEFFGVPTFIKDNTDVAGLPTTHGSEAFTARPAKRDGAYATQLLSTGLTLLGKTRMPEFGFNATTEYMTEPPVRNPWNTEYSVGASSGGSAALVAAGVVPIAHANDGGGSIRIPAACAGLVGLKPSRGRHRDGEQAGHLPINMISEGVLTRSVRDTAAFVAACENHWRNPKLAPIGRVSGPAQRTLRVGVLFDSVTGEPVDDATRAAVENTAAVLEAAGHVVEPIALPVTAQFADDFVQYWALLADLAVGTGRLILDRSFDAAKADGLSLGLRAHHRRNLHRTPGALLRLRRVADQYAQMFARHEVVLSPVLSHTTPRLGYIAPTVDFPELIDRLRRYVAYTPLNNIAGTPAISLPLHRSPDGLPVGVQLSGAYGDERTLLELAFLLEAERPFARIQEVASACRPASPSACRA</sequence>
<comment type="similarity">
    <text evidence="2">Belongs to the amidase family.</text>
</comment>
<dbReference type="Gene3D" id="3.90.1300.10">
    <property type="entry name" value="Amidase signature (AS) domain"/>
    <property type="match status" value="1"/>
</dbReference>
<dbReference type="SUPFAM" id="SSF75304">
    <property type="entry name" value="Amidase signature (AS) enzymes"/>
    <property type="match status" value="1"/>
</dbReference>
<dbReference type="STRING" id="56689.GCA_001291445_00387"/>
<dbReference type="RefSeq" id="WP_064980544.1">
    <property type="nucleotide sequence ID" value="NZ_LZLC01000094.1"/>
</dbReference>
<dbReference type="Pfam" id="PF01425">
    <property type="entry name" value="Amidase"/>
    <property type="match status" value="1"/>
</dbReference>
<dbReference type="GO" id="GO:0004040">
    <property type="term" value="F:amidase activity"/>
    <property type="evidence" value="ECO:0007669"/>
    <property type="project" value="UniProtKB-EC"/>
</dbReference>
<protein>
    <recommendedName>
        <fullName evidence="3">amidase</fullName>
        <ecNumber evidence="3">3.5.1.4</ecNumber>
    </recommendedName>
</protein>
<evidence type="ECO:0000256" key="3">
    <source>
        <dbReference type="ARBA" id="ARBA00012922"/>
    </source>
</evidence>
<dbReference type="InterPro" id="IPR000120">
    <property type="entry name" value="Amidase"/>
</dbReference>
<dbReference type="EC" id="3.5.1.4" evidence="3"/>
<organism evidence="5 6">
    <name type="scientific">Mycolicibacterium mucogenicum</name>
    <name type="common">Mycobacterium mucogenicum</name>
    <dbReference type="NCBI Taxonomy" id="56689"/>
    <lineage>
        <taxon>Bacteria</taxon>
        <taxon>Bacillati</taxon>
        <taxon>Actinomycetota</taxon>
        <taxon>Actinomycetes</taxon>
        <taxon>Mycobacteriales</taxon>
        <taxon>Mycobacteriaceae</taxon>
        <taxon>Mycolicibacterium</taxon>
    </lineage>
</organism>
<name>A0A1A3H3X7_MYCMU</name>
<evidence type="ECO:0000256" key="2">
    <source>
        <dbReference type="ARBA" id="ARBA00009199"/>
    </source>
</evidence>
<dbReference type="OrthoDB" id="5175573at2"/>
<dbReference type="PANTHER" id="PTHR11895">
    <property type="entry name" value="TRANSAMIDASE"/>
    <property type="match status" value="1"/>
</dbReference>
<comment type="catalytic activity">
    <reaction evidence="1">
        <text>a monocarboxylic acid amide + H2O = a monocarboxylate + NH4(+)</text>
        <dbReference type="Rhea" id="RHEA:12020"/>
        <dbReference type="ChEBI" id="CHEBI:15377"/>
        <dbReference type="ChEBI" id="CHEBI:28938"/>
        <dbReference type="ChEBI" id="CHEBI:35757"/>
        <dbReference type="ChEBI" id="CHEBI:83628"/>
        <dbReference type="EC" id="3.5.1.4"/>
    </reaction>
</comment>
<evidence type="ECO:0000313" key="5">
    <source>
        <dbReference type="EMBL" id="OBJ42745.1"/>
    </source>
</evidence>